<dbReference type="PANTHER" id="PTHR37227">
    <property type="entry name" value="OS01G0219000 PROTEIN"/>
    <property type="match status" value="1"/>
</dbReference>
<reference evidence="3" key="1">
    <citation type="journal article" date="2019" name="Nat. Commun.">
        <title>The genome of broomcorn millet.</title>
        <authorList>
            <person name="Zou C."/>
            <person name="Miki D."/>
            <person name="Li D."/>
            <person name="Tang Q."/>
            <person name="Xiao L."/>
            <person name="Rajput S."/>
            <person name="Deng P."/>
            <person name="Jia W."/>
            <person name="Huang R."/>
            <person name="Zhang M."/>
            <person name="Sun Y."/>
            <person name="Hu J."/>
            <person name="Fu X."/>
            <person name="Schnable P.S."/>
            <person name="Li F."/>
            <person name="Zhang H."/>
            <person name="Feng B."/>
            <person name="Zhu X."/>
            <person name="Liu R."/>
            <person name="Schnable J.C."/>
            <person name="Zhu J.-K."/>
            <person name="Zhang H."/>
        </authorList>
    </citation>
    <scope>NUCLEOTIDE SEQUENCE [LARGE SCALE GENOMIC DNA]</scope>
</reference>
<organism evidence="2 3">
    <name type="scientific">Panicum miliaceum</name>
    <name type="common">Proso millet</name>
    <name type="synonym">Broomcorn millet</name>
    <dbReference type="NCBI Taxonomy" id="4540"/>
    <lineage>
        <taxon>Eukaryota</taxon>
        <taxon>Viridiplantae</taxon>
        <taxon>Streptophyta</taxon>
        <taxon>Embryophyta</taxon>
        <taxon>Tracheophyta</taxon>
        <taxon>Spermatophyta</taxon>
        <taxon>Magnoliopsida</taxon>
        <taxon>Liliopsida</taxon>
        <taxon>Poales</taxon>
        <taxon>Poaceae</taxon>
        <taxon>PACMAD clade</taxon>
        <taxon>Panicoideae</taxon>
        <taxon>Panicodae</taxon>
        <taxon>Paniceae</taxon>
        <taxon>Panicinae</taxon>
        <taxon>Panicum</taxon>
        <taxon>Panicum sect. Panicum</taxon>
    </lineage>
</organism>
<protein>
    <submittedName>
        <fullName evidence="2">Uncharacterized protein</fullName>
    </submittedName>
</protein>
<dbReference type="PANTHER" id="PTHR37227:SF2">
    <property type="entry name" value="OS01G0219000 PROTEIN"/>
    <property type="match status" value="1"/>
</dbReference>
<comment type="caution">
    <text evidence="2">The sequence shown here is derived from an EMBL/GenBank/DDBJ whole genome shotgun (WGS) entry which is preliminary data.</text>
</comment>
<feature type="compositionally biased region" description="Basic and acidic residues" evidence="1">
    <location>
        <begin position="27"/>
        <end position="42"/>
    </location>
</feature>
<feature type="region of interest" description="Disordered" evidence="1">
    <location>
        <begin position="1"/>
        <end position="89"/>
    </location>
</feature>
<gene>
    <name evidence="2" type="ORF">C2845_PM07G39000</name>
</gene>
<accession>A0A3L6SI92</accession>
<dbReference type="OrthoDB" id="17536at2759"/>
<feature type="compositionally biased region" description="Basic and acidic residues" evidence="1">
    <location>
        <begin position="1"/>
        <end position="15"/>
    </location>
</feature>
<evidence type="ECO:0000313" key="3">
    <source>
        <dbReference type="Proteomes" id="UP000275267"/>
    </source>
</evidence>
<dbReference type="STRING" id="4540.A0A3L6SI92"/>
<feature type="compositionally biased region" description="Low complexity" evidence="1">
    <location>
        <begin position="79"/>
        <end position="89"/>
    </location>
</feature>
<sequence>MRWSEGEARSGEVRKTTQRRGAGVRRLGSEARRARWGAEGRKVVANPYLKPKKEKSPFNPTKPGEATAQAAADLSLPQTPTAAASTADRAGAMEDVVTDVPPPSRFSPDDLDNFAAPPPQPTPILVVSPSPSPPAPRLLIVLISPTSLALLASPPPLHASLLLPDLPLQPHAPIRVYLHPSGALLAAAHGTVPAHRARAAAKALVSKLQPEEVLVLDAVRSASYRGRLAADEPVEGKLETRAARARGGVGAARGVAALAPPGSVVDGLGAAVLAECEIRGKAASMVVTWPAGARPAEFAVMRRVAAELGVDTAKLAARVSGRAELDALYT</sequence>
<evidence type="ECO:0000313" key="2">
    <source>
        <dbReference type="EMBL" id="RLN22318.1"/>
    </source>
</evidence>
<dbReference type="Proteomes" id="UP000275267">
    <property type="component" value="Unassembled WGS sequence"/>
</dbReference>
<keyword evidence="3" id="KW-1185">Reference proteome</keyword>
<dbReference type="AlphaFoldDB" id="A0A3L6SI92"/>
<dbReference type="EMBL" id="PQIB02000004">
    <property type="protein sequence ID" value="RLN22318.1"/>
    <property type="molecule type" value="Genomic_DNA"/>
</dbReference>
<evidence type="ECO:0000256" key="1">
    <source>
        <dbReference type="SAM" id="MobiDB-lite"/>
    </source>
</evidence>
<proteinExistence type="predicted"/>
<name>A0A3L6SI92_PANMI</name>